<dbReference type="AlphaFoldDB" id="A0A2N6Q708"/>
<accession>A0A2N6Q708</accession>
<dbReference type="Proteomes" id="UP000235661">
    <property type="component" value="Unassembled WGS sequence"/>
</dbReference>
<comment type="caution">
    <text evidence="1">The sequence shown here is derived from an EMBL/GenBank/DDBJ whole genome shotgun (WGS) entry which is preliminary data.</text>
</comment>
<evidence type="ECO:0000313" key="1">
    <source>
        <dbReference type="EMBL" id="PMC10727.1"/>
    </source>
</evidence>
<evidence type="ECO:0008006" key="3">
    <source>
        <dbReference type="Google" id="ProtNLM"/>
    </source>
</evidence>
<organism evidence="1 2">
    <name type="scientific">Hoylesella timonensis</name>
    <dbReference type="NCBI Taxonomy" id="386414"/>
    <lineage>
        <taxon>Bacteria</taxon>
        <taxon>Pseudomonadati</taxon>
        <taxon>Bacteroidota</taxon>
        <taxon>Bacteroidia</taxon>
        <taxon>Bacteroidales</taxon>
        <taxon>Prevotellaceae</taxon>
        <taxon>Hoylesella</taxon>
    </lineage>
</organism>
<sequence>METTSLSIGSAIRETLIRHGVDKRVSKIFPLVVDDAKLPYILYRRAGFSQQGVKSHVKTPDVVEIEIACFAATYSESVEIAELVRKALDYGQTAAYRGCFLVDASEHFVDDAFVQNLRFEVRG</sequence>
<dbReference type="EMBL" id="PNGI01000006">
    <property type="protein sequence ID" value="PMC10727.1"/>
    <property type="molecule type" value="Genomic_DNA"/>
</dbReference>
<protein>
    <recommendedName>
        <fullName evidence="3">DUF3168 domain-containing protein</fullName>
    </recommendedName>
</protein>
<dbReference type="RefSeq" id="WP_102188102.1">
    <property type="nucleotide sequence ID" value="NZ_PNGI01000006.1"/>
</dbReference>
<reference evidence="1 2" key="1">
    <citation type="submission" date="2017-09" db="EMBL/GenBank/DDBJ databases">
        <title>Bacterial strain isolated from the female urinary microbiota.</title>
        <authorList>
            <person name="Thomas-White K."/>
            <person name="Kumar N."/>
            <person name="Forster S."/>
            <person name="Putonti C."/>
            <person name="Lawley T."/>
            <person name="Wolfe A.J."/>
        </authorList>
    </citation>
    <scope>NUCLEOTIDE SEQUENCE [LARGE SCALE GENOMIC DNA]</scope>
    <source>
        <strain evidence="1 2">UMB0818</strain>
    </source>
</reference>
<name>A0A2N6Q708_9BACT</name>
<evidence type="ECO:0000313" key="2">
    <source>
        <dbReference type="Proteomes" id="UP000235661"/>
    </source>
</evidence>
<proteinExistence type="predicted"/>
<gene>
    <name evidence="1" type="ORF">CJ232_04305</name>
</gene>